<dbReference type="GO" id="GO:0046856">
    <property type="term" value="P:phosphatidylinositol dephosphorylation"/>
    <property type="evidence" value="ECO:0007669"/>
    <property type="project" value="InterPro"/>
</dbReference>
<feature type="domain" description="Inositol polyphosphate-related phosphatase" evidence="2">
    <location>
        <begin position="116"/>
        <end position="390"/>
    </location>
</feature>
<name>D8R9H4_SELML</name>
<reference evidence="3 4" key="1">
    <citation type="journal article" date="2011" name="Science">
        <title>The Selaginella genome identifies genetic changes associated with the evolution of vascular plants.</title>
        <authorList>
            <person name="Banks J.A."/>
            <person name="Nishiyama T."/>
            <person name="Hasebe M."/>
            <person name="Bowman J.L."/>
            <person name="Gribskov M."/>
            <person name="dePamphilis C."/>
            <person name="Albert V.A."/>
            <person name="Aono N."/>
            <person name="Aoyama T."/>
            <person name="Ambrose B.A."/>
            <person name="Ashton N.W."/>
            <person name="Axtell M.J."/>
            <person name="Barker E."/>
            <person name="Barker M.S."/>
            <person name="Bennetzen J.L."/>
            <person name="Bonawitz N.D."/>
            <person name="Chapple C."/>
            <person name="Cheng C."/>
            <person name="Correa L.G."/>
            <person name="Dacre M."/>
            <person name="DeBarry J."/>
            <person name="Dreyer I."/>
            <person name="Elias M."/>
            <person name="Engstrom E.M."/>
            <person name="Estelle M."/>
            <person name="Feng L."/>
            <person name="Finet C."/>
            <person name="Floyd S.K."/>
            <person name="Frommer W.B."/>
            <person name="Fujita T."/>
            <person name="Gramzow L."/>
            <person name="Gutensohn M."/>
            <person name="Harholt J."/>
            <person name="Hattori M."/>
            <person name="Heyl A."/>
            <person name="Hirai T."/>
            <person name="Hiwatashi Y."/>
            <person name="Ishikawa M."/>
            <person name="Iwata M."/>
            <person name="Karol K.G."/>
            <person name="Koehler B."/>
            <person name="Kolukisaoglu U."/>
            <person name="Kubo M."/>
            <person name="Kurata T."/>
            <person name="Lalonde S."/>
            <person name="Li K."/>
            <person name="Li Y."/>
            <person name="Litt A."/>
            <person name="Lyons E."/>
            <person name="Manning G."/>
            <person name="Maruyama T."/>
            <person name="Michael T.P."/>
            <person name="Mikami K."/>
            <person name="Miyazaki S."/>
            <person name="Morinaga S."/>
            <person name="Murata T."/>
            <person name="Mueller-Roeber B."/>
            <person name="Nelson D.R."/>
            <person name="Obara M."/>
            <person name="Oguri Y."/>
            <person name="Olmstead R.G."/>
            <person name="Onodera N."/>
            <person name="Petersen B.L."/>
            <person name="Pils B."/>
            <person name="Prigge M."/>
            <person name="Rensing S.A."/>
            <person name="Riano-Pachon D.M."/>
            <person name="Roberts A.W."/>
            <person name="Sato Y."/>
            <person name="Scheller H.V."/>
            <person name="Schulz B."/>
            <person name="Schulz C."/>
            <person name="Shakirov E.V."/>
            <person name="Shibagaki N."/>
            <person name="Shinohara N."/>
            <person name="Shippen D.E."/>
            <person name="Soerensen I."/>
            <person name="Sotooka R."/>
            <person name="Sugimoto N."/>
            <person name="Sugita M."/>
            <person name="Sumikawa N."/>
            <person name="Tanurdzic M."/>
            <person name="Theissen G."/>
            <person name="Ulvskov P."/>
            <person name="Wakazuki S."/>
            <person name="Weng J.K."/>
            <person name="Willats W.W."/>
            <person name="Wipf D."/>
            <person name="Wolf P.G."/>
            <person name="Yang L."/>
            <person name="Zimmer A.D."/>
            <person name="Zhu Q."/>
            <person name="Mitros T."/>
            <person name="Hellsten U."/>
            <person name="Loque D."/>
            <person name="Otillar R."/>
            <person name="Salamov A."/>
            <person name="Schmutz J."/>
            <person name="Shapiro H."/>
            <person name="Lindquist E."/>
            <person name="Lucas S."/>
            <person name="Rokhsar D."/>
            <person name="Grigoriev I.V."/>
        </authorList>
    </citation>
    <scope>NUCLEOTIDE SEQUENCE [LARGE SCALE GENOMIC DNA]</scope>
</reference>
<evidence type="ECO:0000259" key="2">
    <source>
        <dbReference type="SMART" id="SM00128"/>
    </source>
</evidence>
<dbReference type="SUPFAM" id="SSF56219">
    <property type="entry name" value="DNase I-like"/>
    <property type="match status" value="1"/>
</dbReference>
<evidence type="ECO:0000313" key="4">
    <source>
        <dbReference type="Proteomes" id="UP000001514"/>
    </source>
</evidence>
<dbReference type="AlphaFoldDB" id="D8R9H4"/>
<evidence type="ECO:0000256" key="1">
    <source>
        <dbReference type="ARBA" id="ARBA00010768"/>
    </source>
</evidence>
<dbReference type="Proteomes" id="UP000001514">
    <property type="component" value="Unassembled WGS sequence"/>
</dbReference>
<dbReference type="InParanoid" id="D8R9H4"/>
<dbReference type="InterPro" id="IPR000300">
    <property type="entry name" value="IPPc"/>
</dbReference>
<dbReference type="GO" id="GO:0005886">
    <property type="term" value="C:plasma membrane"/>
    <property type="evidence" value="ECO:0000318"/>
    <property type="project" value="GO_Central"/>
</dbReference>
<dbReference type="KEGG" id="smo:SELMODRAFT_408645"/>
<dbReference type="PANTHER" id="PTHR11200:SF275">
    <property type="entry name" value="LD06095P"/>
    <property type="match status" value="1"/>
</dbReference>
<evidence type="ECO:0000313" key="3">
    <source>
        <dbReference type="EMBL" id="EFJ31155.1"/>
    </source>
</evidence>
<sequence>MVCFRREKCGDVMGNCSCSACCYDCCDDLCSRMAHRWTKLRPRLLDVIQMEDAEALRILIDEESAVPSTAGRPDSLEYVVSHREKIDARFGDDLSEMKPFLQQRAPQVEFRSEKREGLEIYVVTWNMNGKIPRYDLARLLDDSSGRKYDLYVIGLQEAPSSYVDSFFLEVLGESYCLVASSIMASLQLFVFVKITLLPFMSAHEGNVEARNSQYTRICQNVFARPYSSTVCACLQTSTGIVADDFAFKERQQQPFKNANAVEESDLVIWVGDLNYRVVGHRTSVGVLIKNNLEKLLWSRDQLSREARHGRIFTGFREGPLTFRPTYKYDVGTDNYDTSAKERVPSWTDRILFKVKDTGWVTANVHDYTSIDSMRSSDHRPVKAVLALNISL</sequence>
<dbReference type="InterPro" id="IPR036691">
    <property type="entry name" value="Endo/exonu/phosph_ase_sf"/>
</dbReference>
<dbReference type="GO" id="GO:0034485">
    <property type="term" value="F:phosphatidylinositol-3,4,5-trisphosphate 5-phosphatase activity"/>
    <property type="evidence" value="ECO:0000318"/>
    <property type="project" value="GO_Central"/>
</dbReference>
<dbReference type="GO" id="GO:0004439">
    <property type="term" value="F:phosphatidylinositol-4,5-bisphosphate 5-phosphatase activity"/>
    <property type="evidence" value="ECO:0000318"/>
    <property type="project" value="GO_Central"/>
</dbReference>
<dbReference type="eggNOG" id="KOG0565">
    <property type="taxonomic scope" value="Eukaryota"/>
</dbReference>
<comment type="similarity">
    <text evidence="1">Belongs to the inositol polyphosphate 5-phosphatase family.</text>
</comment>
<dbReference type="GO" id="GO:0043813">
    <property type="term" value="F:phosphatidylinositol-3,5-bisphosphate 5-phosphatase activity"/>
    <property type="evidence" value="ECO:0000318"/>
    <property type="project" value="GO_Central"/>
</dbReference>
<keyword evidence="4" id="KW-1185">Reference proteome</keyword>
<dbReference type="InterPro" id="IPR046985">
    <property type="entry name" value="IP5"/>
</dbReference>
<dbReference type="Pfam" id="PF22669">
    <property type="entry name" value="Exo_endo_phos2"/>
    <property type="match status" value="1"/>
</dbReference>
<dbReference type="EMBL" id="GL377574">
    <property type="protein sequence ID" value="EFJ31155.1"/>
    <property type="molecule type" value="Genomic_DNA"/>
</dbReference>
<dbReference type="SMART" id="SM00128">
    <property type="entry name" value="IPPc"/>
    <property type="match status" value="1"/>
</dbReference>
<dbReference type="Gramene" id="EFJ31155">
    <property type="protein sequence ID" value="EFJ31155"/>
    <property type="gene ID" value="SELMODRAFT_408645"/>
</dbReference>
<gene>
    <name evidence="3" type="ORF">SELMODRAFT_408645</name>
</gene>
<dbReference type="HOGENOM" id="CLU_614511_0_0_1"/>
<organism evidence="4">
    <name type="scientific">Selaginella moellendorffii</name>
    <name type="common">Spikemoss</name>
    <dbReference type="NCBI Taxonomy" id="88036"/>
    <lineage>
        <taxon>Eukaryota</taxon>
        <taxon>Viridiplantae</taxon>
        <taxon>Streptophyta</taxon>
        <taxon>Embryophyta</taxon>
        <taxon>Tracheophyta</taxon>
        <taxon>Lycopodiopsida</taxon>
        <taxon>Selaginellales</taxon>
        <taxon>Selaginellaceae</taxon>
        <taxon>Selaginella</taxon>
    </lineage>
</organism>
<dbReference type="Gene3D" id="3.60.10.10">
    <property type="entry name" value="Endonuclease/exonuclease/phosphatase"/>
    <property type="match status" value="2"/>
</dbReference>
<proteinExistence type="inferred from homology"/>
<protein>
    <recommendedName>
        <fullName evidence="2">Inositol polyphosphate-related phosphatase domain-containing protein</fullName>
    </recommendedName>
</protein>
<dbReference type="PANTHER" id="PTHR11200">
    <property type="entry name" value="INOSITOL 5-PHOSPHATASE"/>
    <property type="match status" value="1"/>
</dbReference>
<dbReference type="STRING" id="88036.D8R9H4"/>
<dbReference type="OMA" id="VMGNCSC"/>
<accession>D8R9H4</accession>
<dbReference type="FunCoup" id="D8R9H4">
    <property type="interactions" value="14"/>
</dbReference>